<dbReference type="AlphaFoldDB" id="A0A178F7D4"/>
<evidence type="ECO:0000259" key="4">
    <source>
        <dbReference type="PROSITE" id="PS50405"/>
    </source>
</evidence>
<feature type="domain" description="GST C-terminal" evidence="4">
    <location>
        <begin position="705"/>
        <end position="836"/>
    </location>
</feature>
<evidence type="ECO:0000259" key="3">
    <source>
        <dbReference type="PROSITE" id="PS50404"/>
    </source>
</evidence>
<accession>A0A178F7D4</accession>
<dbReference type="Pfam" id="PF13417">
    <property type="entry name" value="GST_N_3"/>
    <property type="match status" value="1"/>
</dbReference>
<dbReference type="Gene3D" id="3.40.30.10">
    <property type="entry name" value="Glutaredoxin"/>
    <property type="match status" value="1"/>
</dbReference>
<dbReference type="Gene3D" id="1.20.1050.10">
    <property type="match status" value="1"/>
</dbReference>
<evidence type="ECO:0000313" key="6">
    <source>
        <dbReference type="Proteomes" id="UP000243015"/>
    </source>
</evidence>
<keyword evidence="2" id="KW-0812">Transmembrane</keyword>
<dbReference type="EMBL" id="LHPM01000008">
    <property type="protein sequence ID" value="OAL68058.1"/>
    <property type="molecule type" value="Genomic_DNA"/>
</dbReference>
<dbReference type="InterPro" id="IPR050983">
    <property type="entry name" value="GST_Omega/HSP26"/>
</dbReference>
<dbReference type="GO" id="GO:0005737">
    <property type="term" value="C:cytoplasm"/>
    <property type="evidence" value="ECO:0007669"/>
    <property type="project" value="TreeGrafter"/>
</dbReference>
<keyword evidence="5" id="KW-0808">Transferase</keyword>
<dbReference type="CDD" id="cd00299">
    <property type="entry name" value="GST_C_family"/>
    <property type="match status" value="1"/>
</dbReference>
<dbReference type="PROSITE" id="PS50405">
    <property type="entry name" value="GST_CTER"/>
    <property type="match status" value="1"/>
</dbReference>
<dbReference type="GO" id="GO:0016740">
    <property type="term" value="F:transferase activity"/>
    <property type="evidence" value="ECO:0007669"/>
    <property type="project" value="UniProtKB-KW"/>
</dbReference>
<dbReference type="SUPFAM" id="SSF47616">
    <property type="entry name" value="GST C-terminal domain-like"/>
    <property type="match status" value="1"/>
</dbReference>
<comment type="caution">
    <text evidence="5">The sequence shown here is derived from an EMBL/GenBank/DDBJ whole genome shotgun (WGS) entry which is preliminary data.</text>
</comment>
<dbReference type="VEuPathDB" id="FungiDB:TERG_07290"/>
<dbReference type="SFLD" id="SFLDG00358">
    <property type="entry name" value="Main_(cytGST)"/>
    <property type="match status" value="1"/>
</dbReference>
<feature type="compositionally biased region" description="Polar residues" evidence="1">
    <location>
        <begin position="487"/>
        <end position="504"/>
    </location>
</feature>
<organism evidence="5 6">
    <name type="scientific">Trichophyton rubrum</name>
    <name type="common">Athlete's foot fungus</name>
    <name type="synonym">Epidermophyton rubrum</name>
    <dbReference type="NCBI Taxonomy" id="5551"/>
    <lineage>
        <taxon>Eukaryota</taxon>
        <taxon>Fungi</taxon>
        <taxon>Dikarya</taxon>
        <taxon>Ascomycota</taxon>
        <taxon>Pezizomycotina</taxon>
        <taxon>Eurotiomycetes</taxon>
        <taxon>Eurotiomycetidae</taxon>
        <taxon>Onygenales</taxon>
        <taxon>Arthrodermataceae</taxon>
        <taxon>Trichophyton</taxon>
    </lineage>
</organism>
<evidence type="ECO:0000313" key="5">
    <source>
        <dbReference type="EMBL" id="OAL68058.1"/>
    </source>
</evidence>
<feature type="domain" description="GST N-terminal" evidence="3">
    <location>
        <begin position="621"/>
        <end position="699"/>
    </location>
</feature>
<dbReference type="InterPro" id="IPR036249">
    <property type="entry name" value="Thioredoxin-like_sf"/>
</dbReference>
<feature type="transmembrane region" description="Helical" evidence="2">
    <location>
        <begin position="12"/>
        <end position="34"/>
    </location>
</feature>
<dbReference type="SFLD" id="SFLDS00019">
    <property type="entry name" value="Glutathione_Transferase_(cytos"/>
    <property type="match status" value="1"/>
</dbReference>
<protein>
    <submittedName>
        <fullName evidence="5">Glutathione transferase</fullName>
    </submittedName>
</protein>
<reference evidence="5 6" key="1">
    <citation type="submission" date="2016-05" db="EMBL/GenBank/DDBJ databases">
        <title>Genome sequencing of Trichophyton rubrum CMCC(F)T1i isolated from hair.</title>
        <authorList>
            <person name="Zhan P."/>
            <person name="Tao Y."/>
            <person name="Liu W."/>
        </authorList>
    </citation>
    <scope>NUCLEOTIDE SEQUENCE [LARGE SCALE GENOMIC DNA]</scope>
    <source>
        <strain evidence="6">CMCC(F)T1i</strain>
    </source>
</reference>
<feature type="transmembrane region" description="Helical" evidence="2">
    <location>
        <begin position="106"/>
        <end position="128"/>
    </location>
</feature>
<dbReference type="SUPFAM" id="SSF52833">
    <property type="entry name" value="Thioredoxin-like"/>
    <property type="match status" value="1"/>
</dbReference>
<dbReference type="PANTHER" id="PTHR43968:SF6">
    <property type="entry name" value="GLUTATHIONE S-TRANSFERASE OMEGA"/>
    <property type="match status" value="1"/>
</dbReference>
<dbReference type="InterPro" id="IPR004045">
    <property type="entry name" value="Glutathione_S-Trfase_N"/>
</dbReference>
<dbReference type="PROSITE" id="PS50404">
    <property type="entry name" value="GST_NTER"/>
    <property type="match status" value="1"/>
</dbReference>
<dbReference type="InterPro" id="IPR036282">
    <property type="entry name" value="Glutathione-S-Trfase_C_sf"/>
</dbReference>
<feature type="region of interest" description="Disordered" evidence="1">
    <location>
        <begin position="487"/>
        <end position="606"/>
    </location>
</feature>
<feature type="transmembrane region" description="Helical" evidence="2">
    <location>
        <begin position="46"/>
        <end position="65"/>
    </location>
</feature>
<dbReference type="PANTHER" id="PTHR43968">
    <property type="match status" value="1"/>
</dbReference>
<proteinExistence type="predicted"/>
<name>A0A178F7D4_TRIRU</name>
<feature type="region of interest" description="Disordered" evidence="1">
    <location>
        <begin position="239"/>
        <end position="270"/>
    </location>
</feature>
<feature type="compositionally biased region" description="Low complexity" evidence="1">
    <location>
        <begin position="245"/>
        <end position="254"/>
    </location>
</feature>
<dbReference type="InterPro" id="IPR040079">
    <property type="entry name" value="Glutathione_S-Trfase"/>
</dbReference>
<evidence type="ECO:0000256" key="2">
    <source>
        <dbReference type="SAM" id="Phobius"/>
    </source>
</evidence>
<evidence type="ECO:0000256" key="1">
    <source>
        <dbReference type="SAM" id="MobiDB-lite"/>
    </source>
</evidence>
<feature type="transmembrane region" description="Helical" evidence="2">
    <location>
        <begin position="77"/>
        <end position="99"/>
    </location>
</feature>
<dbReference type="CDD" id="cd00570">
    <property type="entry name" value="GST_N_family"/>
    <property type="match status" value="1"/>
</dbReference>
<feature type="compositionally biased region" description="Basic and acidic residues" evidence="1">
    <location>
        <begin position="585"/>
        <end position="594"/>
    </location>
</feature>
<feature type="region of interest" description="Disordered" evidence="1">
    <location>
        <begin position="201"/>
        <end position="223"/>
    </location>
</feature>
<keyword evidence="2" id="KW-0472">Membrane</keyword>
<feature type="region of interest" description="Disordered" evidence="1">
    <location>
        <begin position="442"/>
        <end position="467"/>
    </location>
</feature>
<dbReference type="InterPro" id="IPR010987">
    <property type="entry name" value="Glutathione-S-Trfase_C-like"/>
</dbReference>
<feature type="compositionally biased region" description="Basic and acidic residues" evidence="1">
    <location>
        <begin position="560"/>
        <end position="577"/>
    </location>
</feature>
<dbReference type="VEuPathDB" id="FungiDB:TERG_07291"/>
<feature type="compositionally biased region" description="Polar residues" evidence="1">
    <location>
        <begin position="255"/>
        <end position="264"/>
    </location>
</feature>
<gene>
    <name evidence="5" type="ORF">A7C99_0454</name>
</gene>
<keyword evidence="2" id="KW-1133">Transmembrane helix</keyword>
<sequence length="844" mass="93535">MDGFYPYSYGTFAWLALQGTALLFTPKLIITTLVDETRQPTRQVSLGLIFLILTGALPLASSYSITADESDPKKEYAFPILLISSGFHAVVAGYTYSWYSGTGQMGFAAGMLASGFLAAMGLWCMLFAGSSRITVTSSSSFCPATSALATTRARKSHAASTAPPSFARSHQQSTLWNAAESIASLASASSIVIMVDSGPSELSGPHDLRDQHATAPPTDPELESQLHSLNAVQSLASPVVDSLQQHHQQQQQQQTSGRGISSRGTFDADLNNAAEGHLSPAVRSAGHGLEQIEQMDQVDITFPSDGMVLSTPHDARLSQHPDDVAGHQFVSPTNNDMQFSPFTQQHLPQNMIPHFQSPGQAGMPQGGSGHANEGHFKNMKCVPNPPDLQKWREKLFNVEDTIVLSEEEFQTYFPHVDNVYSHRSTQRYKRKPFISHYWDCRLKGRPPGTPKTHDPNKKKRKRTARERNLCDVKIKITEYFPGAMNSSQDLPSGFEQPSQASSPSDLLVVPGSSNSNLDGSQPFGVLTPSATLPPGHPGVTGARYYTIQRVNGNGGNGRSDSVEGPHRHTLEESDRIKKNSVQRNLLKEEKDKKKSTTQQKSYHSRASGYAYSTVKKHAKESDLKLYGSCFCPFVQRVWIALEVKGIPYQYIEIDPYKQPDSLLEVNPRGLVPAIRHGNWGCYESSVLLEYLEDLDIGKPLLPPGDPQLRAHCRLWADHINRHIIPCFYRLLQEQEPGKQITITEQLKDHISKLVNASHVHGPFFLGRSISFVDIHFAPWMLRLTRVLKPYRGWPDPERGSRWAAWMEAVELDEHVMATTSADDLYLDSYQRYAANAINAGHDLP</sequence>
<dbReference type="Proteomes" id="UP000243015">
    <property type="component" value="Unassembled WGS sequence"/>
</dbReference>